<dbReference type="Pfam" id="PF15608">
    <property type="entry name" value="PELOTA_1"/>
    <property type="match status" value="1"/>
</dbReference>
<dbReference type="PIRSF" id="PIRSF020979">
    <property type="entry name" value="UCP020979"/>
    <property type="match status" value="1"/>
</dbReference>
<evidence type="ECO:0000313" key="4">
    <source>
        <dbReference type="EMBL" id="OAG68996.1"/>
    </source>
</evidence>
<evidence type="ECO:0000259" key="1">
    <source>
        <dbReference type="Pfam" id="PF11202"/>
    </source>
</evidence>
<evidence type="ECO:0000259" key="2">
    <source>
        <dbReference type="Pfam" id="PF15608"/>
    </source>
</evidence>
<dbReference type="RefSeq" id="WP_064507611.1">
    <property type="nucleotide sequence ID" value="NZ_JAYFSN010000010.1"/>
</dbReference>
<evidence type="ECO:0000313" key="5">
    <source>
        <dbReference type="Proteomes" id="UP000077659"/>
    </source>
</evidence>
<feature type="domain" description="PELOTA RNA-binding" evidence="2">
    <location>
        <begin position="285"/>
        <end position="360"/>
    </location>
</feature>
<dbReference type="Proteomes" id="UP001303614">
    <property type="component" value="Unassembled WGS sequence"/>
</dbReference>
<dbReference type="OrthoDB" id="1663315at2"/>
<dbReference type="InterPro" id="IPR011215">
    <property type="entry name" value="StiP_N"/>
</dbReference>
<proteinExistence type="predicted"/>
<accession>A0A1A9MGP6</accession>
<dbReference type="Pfam" id="PF11202">
    <property type="entry name" value="StiP"/>
    <property type="match status" value="1"/>
</dbReference>
<sequence length="365" mass="39458">MTSAGFSGSYAPGDVTFLLTQIQVAPMQDLQEKERLIQAGQAHYSEMLTPEQLPAPEYLALFRSAVARHMPTMARDLLQLASVVRQRHARPVLVSLARAGTPVGVALRQVLASRWGMQVPHYAISILRGRGIDTVALAHLCAQYDPASLVFVDGWTGKGAITAELRASVAAFNQAQGTQVSPDLFVLVDLAGCSAGHGSVEDYLIPSAILNATVSGLVSRTVLNASIAPDQFHGCVFYQDLRAGDMSQWFVAQLLEAAAALPAPMHADPHTQRSQRAAAAQRCSDSLQQLRDTFAVRDTHCLKVGIGETTRAMLRRAPRALCLQRPDDADTAHLRWLAQTRGIDVHILSSLPLKAAAVIKDLRHV</sequence>
<gene>
    <name evidence="4" type="ORF">A7D17_10350</name>
    <name evidence="3" type="ORF">VB146_09585</name>
</gene>
<feature type="domain" description="Cysteine protease StiP N-terminal" evidence="1">
    <location>
        <begin position="8"/>
        <end position="253"/>
    </location>
</feature>
<protein>
    <submittedName>
        <fullName evidence="3">Tellurite-like stress resistance cysteine protease StiP</fullName>
    </submittedName>
</protein>
<dbReference type="EMBL" id="JAYFSO010000010">
    <property type="protein sequence ID" value="MEA5124108.1"/>
    <property type="molecule type" value="Genomic_DNA"/>
</dbReference>
<evidence type="ECO:0000313" key="3">
    <source>
        <dbReference type="EMBL" id="MEA5124108.1"/>
    </source>
</evidence>
<evidence type="ECO:0000313" key="6">
    <source>
        <dbReference type="Proteomes" id="UP001303614"/>
    </source>
</evidence>
<dbReference type="EMBL" id="LXNG01000003">
    <property type="protein sequence ID" value="OAG68996.1"/>
    <property type="molecule type" value="Genomic_DNA"/>
</dbReference>
<dbReference type="AlphaFoldDB" id="A0A1A9MGP6"/>
<comment type="caution">
    <text evidence="4">The sequence shown here is derived from an EMBL/GenBank/DDBJ whole genome shotgun (WGS) entry which is preliminary data.</text>
</comment>
<keyword evidence="6" id="KW-1185">Reference proteome</keyword>
<reference evidence="3 6" key="2">
    <citation type="submission" date="2023-12" db="EMBL/GenBank/DDBJ databases">
        <title>Genome sequencing of Xanthomonas floridensis.</title>
        <authorList>
            <person name="Greer S."/>
            <person name="Harrison J."/>
            <person name="Grant M."/>
            <person name="Vicente J."/>
            <person name="Studholme D."/>
        </authorList>
    </citation>
    <scope>NUCLEOTIDE SEQUENCE [LARGE SCALE GENOMIC DNA]</scope>
    <source>
        <strain evidence="3 6">WHRI 8848</strain>
    </source>
</reference>
<organism evidence="4 5">
    <name type="scientific">Xanthomonas floridensis</name>
    <dbReference type="NCBI Taxonomy" id="1843580"/>
    <lineage>
        <taxon>Bacteria</taxon>
        <taxon>Pseudomonadati</taxon>
        <taxon>Pseudomonadota</taxon>
        <taxon>Gammaproteobacteria</taxon>
        <taxon>Lysobacterales</taxon>
        <taxon>Lysobacteraceae</taxon>
        <taxon>Xanthomonas</taxon>
    </lineage>
</organism>
<name>A0A1A9MGP6_9XANT</name>
<reference evidence="4 5" key="1">
    <citation type="submission" date="2016-05" db="EMBL/GenBank/DDBJ databases">
        <title>Pathogenic, phenotypic and molecular characterisation of Xanthomonas nasturtii sp. nov. and Xanthomonas floridensis sp. nov., new species of Xanthomonas associated with watercress production in Florida.</title>
        <authorList>
            <person name="Vicente J.G."/>
            <person name="Rothwell S."/>
            <person name="Holub E.B."/>
            <person name="Studholme D.J."/>
        </authorList>
    </citation>
    <scope>NUCLEOTIDE SEQUENCE [LARGE SCALE GENOMIC DNA]</scope>
    <source>
        <strain evidence="4 5">WHRI 8848</strain>
    </source>
</reference>
<dbReference type="InterPro" id="IPR048336">
    <property type="entry name" value="StiP-like"/>
</dbReference>
<dbReference type="STRING" id="1843580.A7D17_10350"/>
<dbReference type="Proteomes" id="UP000077659">
    <property type="component" value="Unassembled WGS sequence"/>
</dbReference>
<dbReference type="InterPro" id="IPR028157">
    <property type="entry name" value="PELOTA_dom"/>
</dbReference>